<dbReference type="RefSeq" id="XP_024352552.1">
    <property type="nucleotide sequence ID" value="XM_024493091.1"/>
</dbReference>
<dbReference type="InterPro" id="IPR009057">
    <property type="entry name" value="Homeodomain-like_sf"/>
</dbReference>
<dbReference type="InterPro" id="IPR001356">
    <property type="entry name" value="HD"/>
</dbReference>
<feature type="DNA-binding region" description="Homeobox" evidence="4">
    <location>
        <begin position="230"/>
        <end position="292"/>
    </location>
</feature>
<keyword evidence="3 4" id="KW-0539">Nucleus</keyword>
<dbReference type="KEGG" id="egl:EGR_03842"/>
<reference evidence="7 8" key="1">
    <citation type="journal article" date="2013" name="Nat. Genet.">
        <title>The genome of the hydatid tapeworm Echinococcus granulosus.</title>
        <authorList>
            <person name="Zheng H."/>
            <person name="Zhang W."/>
            <person name="Zhang L."/>
            <person name="Zhang Z."/>
            <person name="Li J."/>
            <person name="Lu G."/>
            <person name="Zhu Y."/>
            <person name="Wang Y."/>
            <person name="Huang Y."/>
            <person name="Liu J."/>
            <person name="Kang H."/>
            <person name="Chen J."/>
            <person name="Wang L."/>
            <person name="Chen A."/>
            <person name="Yu S."/>
            <person name="Gao Z."/>
            <person name="Jin L."/>
            <person name="Gu W."/>
            <person name="Wang Z."/>
            <person name="Zhao L."/>
            <person name="Shi B."/>
            <person name="Wen H."/>
            <person name="Lin R."/>
            <person name="Jones M.K."/>
            <person name="Brejova B."/>
            <person name="Vinar T."/>
            <person name="Zhao G."/>
            <person name="McManus D.P."/>
            <person name="Chen Z."/>
            <person name="Zhou Y."/>
            <person name="Wang S."/>
        </authorList>
    </citation>
    <scope>NUCLEOTIDE SEQUENCE [LARGE SCALE GENOMIC DNA]</scope>
</reference>
<organism evidence="7 8">
    <name type="scientific">Echinococcus granulosus</name>
    <name type="common">Hydatid tapeworm</name>
    <dbReference type="NCBI Taxonomy" id="6210"/>
    <lineage>
        <taxon>Eukaryota</taxon>
        <taxon>Metazoa</taxon>
        <taxon>Spiralia</taxon>
        <taxon>Lophotrochozoa</taxon>
        <taxon>Platyhelminthes</taxon>
        <taxon>Cestoda</taxon>
        <taxon>Eucestoda</taxon>
        <taxon>Cyclophyllidea</taxon>
        <taxon>Taeniidae</taxon>
        <taxon>Echinococcus</taxon>
        <taxon>Echinococcus granulosus group</taxon>
    </lineage>
</organism>
<dbReference type="CTD" id="36339557"/>
<feature type="compositionally biased region" description="Polar residues" evidence="5">
    <location>
        <begin position="209"/>
        <end position="225"/>
    </location>
</feature>
<dbReference type="EMBL" id="APAU02000021">
    <property type="protein sequence ID" value="EUB61356.1"/>
    <property type="molecule type" value="Genomic_DNA"/>
</dbReference>
<comment type="caution">
    <text evidence="7">The sequence shown here is derived from an EMBL/GenBank/DDBJ whole genome shotgun (WGS) entry which is preliminary data.</text>
</comment>
<keyword evidence="8" id="KW-1185">Reference proteome</keyword>
<dbReference type="STRING" id="6210.W6UJP2"/>
<name>W6UJP2_ECHGR</name>
<dbReference type="GO" id="GO:0006355">
    <property type="term" value="P:regulation of DNA-templated transcription"/>
    <property type="evidence" value="ECO:0007669"/>
    <property type="project" value="InterPro"/>
</dbReference>
<dbReference type="CDD" id="cd00086">
    <property type="entry name" value="homeodomain"/>
    <property type="match status" value="1"/>
</dbReference>
<protein>
    <submittedName>
        <fullName evidence="7">Homeobox protein Mohawk</fullName>
    </submittedName>
</protein>
<dbReference type="PROSITE" id="PS50071">
    <property type="entry name" value="HOMEOBOX_2"/>
    <property type="match status" value="1"/>
</dbReference>
<keyword evidence="2 4" id="KW-0371">Homeobox</keyword>
<feature type="compositionally biased region" description="Pro residues" evidence="5">
    <location>
        <begin position="51"/>
        <end position="63"/>
    </location>
</feature>
<dbReference type="OMA" id="WALCCEY"/>
<evidence type="ECO:0000256" key="1">
    <source>
        <dbReference type="ARBA" id="ARBA00023125"/>
    </source>
</evidence>
<feature type="compositionally biased region" description="Low complexity" evidence="5">
    <location>
        <begin position="1"/>
        <end position="13"/>
    </location>
</feature>
<accession>W6UJP2</accession>
<feature type="region of interest" description="Disordered" evidence="5">
    <location>
        <begin position="208"/>
        <end position="237"/>
    </location>
</feature>
<dbReference type="Gene3D" id="1.10.10.60">
    <property type="entry name" value="Homeodomain-like"/>
    <property type="match status" value="1"/>
</dbReference>
<dbReference type="AlphaFoldDB" id="W6UJP2"/>
<dbReference type="Pfam" id="PF05920">
    <property type="entry name" value="Homeobox_KN"/>
    <property type="match status" value="1"/>
</dbReference>
<feature type="region of interest" description="Disordered" evidence="5">
    <location>
        <begin position="45"/>
        <end position="69"/>
    </location>
</feature>
<comment type="subcellular location">
    <subcellularLocation>
        <location evidence="4">Nucleus</location>
    </subcellularLocation>
</comment>
<dbReference type="GO" id="GO:0003677">
    <property type="term" value="F:DNA binding"/>
    <property type="evidence" value="ECO:0007669"/>
    <property type="project" value="UniProtKB-UniRule"/>
</dbReference>
<feature type="region of interest" description="Disordered" evidence="5">
    <location>
        <begin position="1"/>
        <end position="32"/>
    </location>
</feature>
<proteinExistence type="predicted"/>
<evidence type="ECO:0000256" key="3">
    <source>
        <dbReference type="ARBA" id="ARBA00023242"/>
    </source>
</evidence>
<feature type="domain" description="Homeobox" evidence="6">
    <location>
        <begin position="228"/>
        <end position="291"/>
    </location>
</feature>
<keyword evidence="1 4" id="KW-0238">DNA-binding</keyword>
<evidence type="ECO:0000313" key="8">
    <source>
        <dbReference type="Proteomes" id="UP000019149"/>
    </source>
</evidence>
<dbReference type="InterPro" id="IPR050224">
    <property type="entry name" value="TALE_homeobox"/>
</dbReference>
<evidence type="ECO:0000259" key="6">
    <source>
        <dbReference type="PROSITE" id="PS50071"/>
    </source>
</evidence>
<evidence type="ECO:0000256" key="5">
    <source>
        <dbReference type="SAM" id="MobiDB-lite"/>
    </source>
</evidence>
<dbReference type="Proteomes" id="UP000019149">
    <property type="component" value="Unassembled WGS sequence"/>
</dbReference>
<dbReference type="PANTHER" id="PTHR11850">
    <property type="entry name" value="HOMEOBOX PROTEIN TRANSCRIPTION FACTORS"/>
    <property type="match status" value="1"/>
</dbReference>
<evidence type="ECO:0000256" key="2">
    <source>
        <dbReference type="ARBA" id="ARBA00023155"/>
    </source>
</evidence>
<evidence type="ECO:0000313" key="7">
    <source>
        <dbReference type="EMBL" id="EUB61356.1"/>
    </source>
</evidence>
<dbReference type="SMART" id="SM00389">
    <property type="entry name" value="HOX"/>
    <property type="match status" value="1"/>
</dbReference>
<dbReference type="GO" id="GO:0005634">
    <property type="term" value="C:nucleus"/>
    <property type="evidence" value="ECO:0007669"/>
    <property type="project" value="UniProtKB-SubCell"/>
</dbReference>
<sequence length="338" mass="38017">MFSSTSSSLTSKSGPLPDLSDDTYKCDQEDSGFFDYSQQYSQNIYATTLAPPAPPPPLPPLPSTHPSISEYLSSTFLPTDTSSYLQVRSDEPFCDKYPNNNSDFLGDTSLEEQILPSLPERSYDYSMPPTSTTHSLNSTAYPMEAVEEEHLVEPNNQIFRPFVQDSRPAIYAYRSLAQSTPQQNDVGPGECYKANSHIYMQQEFAGLDTSHNGMQGQDEPQTSGDIQKGKTAPNSQLNPNAVAIMDEWYRAHLDRPYPNKEEKLRMAIAGDITETQVGSWFANRRNRSNNTRPKQNMKRLKAAIWALCCEYQKICNGLVNATEMQARIISLIEHHTKF</sequence>
<gene>
    <name evidence="7" type="ORF">EGR_03842</name>
</gene>
<dbReference type="InterPro" id="IPR008422">
    <property type="entry name" value="KN_HD"/>
</dbReference>
<evidence type="ECO:0000256" key="4">
    <source>
        <dbReference type="PROSITE-ProRule" id="PRU00108"/>
    </source>
</evidence>
<dbReference type="SUPFAM" id="SSF46689">
    <property type="entry name" value="Homeodomain-like"/>
    <property type="match status" value="1"/>
</dbReference>
<dbReference type="OrthoDB" id="4187154at2759"/>
<dbReference type="GeneID" id="36339557"/>